<dbReference type="InterPro" id="IPR023270">
    <property type="entry name" value="RCMT_NCL1"/>
</dbReference>
<dbReference type="Gene3D" id="3.40.50.150">
    <property type="entry name" value="Vaccinia Virus protein VP39"/>
    <property type="match status" value="1"/>
</dbReference>
<dbReference type="PRINTS" id="PR02011">
    <property type="entry name" value="RCMTNCL1"/>
</dbReference>
<dbReference type="SUPFAM" id="SSF53335">
    <property type="entry name" value="S-adenosyl-L-methionine-dependent methyltransferases"/>
    <property type="match status" value="1"/>
</dbReference>
<dbReference type="PANTHER" id="PTHR22808">
    <property type="entry name" value="NCL1 YEAST -RELATED NOL1/NOP2/FMU SUN DOMAIN-CONTAINING"/>
    <property type="match status" value="1"/>
</dbReference>
<evidence type="ECO:0000256" key="11">
    <source>
        <dbReference type="SAM" id="MobiDB-lite"/>
    </source>
</evidence>
<gene>
    <name evidence="13" type="ORF">DdX_06296</name>
</gene>
<dbReference type="Pfam" id="PF01189">
    <property type="entry name" value="Methyltr_RsmB-F"/>
    <property type="match status" value="1"/>
</dbReference>
<keyword evidence="14" id="KW-1185">Reference proteome</keyword>
<dbReference type="Proteomes" id="UP001201812">
    <property type="component" value="Unassembled WGS sequence"/>
</dbReference>
<dbReference type="PANTHER" id="PTHR22808:SF1">
    <property type="entry name" value="RNA CYTOSINE-C(5)-METHYLTRANSFERASE NSUN2-RELATED"/>
    <property type="match status" value="1"/>
</dbReference>
<keyword evidence="6 10" id="KW-0949">S-adenosyl-L-methionine</keyword>
<dbReference type="GO" id="GO:0030488">
    <property type="term" value="P:tRNA methylation"/>
    <property type="evidence" value="ECO:0007669"/>
    <property type="project" value="TreeGrafter"/>
</dbReference>
<dbReference type="GO" id="GO:0000049">
    <property type="term" value="F:tRNA binding"/>
    <property type="evidence" value="ECO:0007669"/>
    <property type="project" value="UniProtKB-KW"/>
</dbReference>
<evidence type="ECO:0000256" key="4">
    <source>
        <dbReference type="ARBA" id="ARBA00022603"/>
    </source>
</evidence>
<dbReference type="InterPro" id="IPR001678">
    <property type="entry name" value="MeTrfase_RsmB-F_NOP2_dom"/>
</dbReference>
<dbReference type="InterPro" id="IPR029063">
    <property type="entry name" value="SAM-dependent_MTases_sf"/>
</dbReference>
<feature type="region of interest" description="Disordered" evidence="11">
    <location>
        <begin position="607"/>
        <end position="643"/>
    </location>
</feature>
<dbReference type="InterPro" id="IPR057285">
    <property type="entry name" value="Pre-PUA_NSUN2"/>
</dbReference>
<evidence type="ECO:0000313" key="14">
    <source>
        <dbReference type="Proteomes" id="UP001201812"/>
    </source>
</evidence>
<comment type="subcellular location">
    <subcellularLocation>
        <location evidence="1">Nucleus</location>
    </subcellularLocation>
</comment>
<dbReference type="GO" id="GO:0005737">
    <property type="term" value="C:cytoplasm"/>
    <property type="evidence" value="ECO:0007669"/>
    <property type="project" value="TreeGrafter"/>
</dbReference>
<feature type="domain" description="SAM-dependent MTase RsmB/NOP-type" evidence="12">
    <location>
        <begin position="46"/>
        <end position="405"/>
    </location>
</feature>
<evidence type="ECO:0000256" key="2">
    <source>
        <dbReference type="ARBA" id="ARBA00012629"/>
    </source>
</evidence>
<dbReference type="Pfam" id="PF25376">
    <property type="entry name" value="Pre-PUA_NSUN2"/>
    <property type="match status" value="1"/>
</dbReference>
<keyword evidence="3" id="KW-0820">tRNA-binding</keyword>
<proteinExistence type="inferred from homology"/>
<dbReference type="EMBL" id="JAKKPZ010000008">
    <property type="protein sequence ID" value="KAI1717890.1"/>
    <property type="molecule type" value="Genomic_DNA"/>
</dbReference>
<dbReference type="GO" id="GO:0016428">
    <property type="term" value="F:tRNA (cytidine-5-)-methyltransferase activity"/>
    <property type="evidence" value="ECO:0007669"/>
    <property type="project" value="InterPro"/>
</dbReference>
<evidence type="ECO:0000256" key="5">
    <source>
        <dbReference type="ARBA" id="ARBA00022679"/>
    </source>
</evidence>
<dbReference type="AlphaFoldDB" id="A0AAD4R8R8"/>
<feature type="compositionally biased region" description="Acidic residues" evidence="11">
    <location>
        <begin position="622"/>
        <end position="631"/>
    </location>
</feature>
<feature type="binding site" evidence="10">
    <location>
        <position position="221"/>
    </location>
    <ligand>
        <name>S-adenosyl-L-methionine</name>
        <dbReference type="ChEBI" id="CHEBI:59789"/>
    </ligand>
</feature>
<accession>A0AAD4R8R8</accession>
<dbReference type="InterPro" id="IPR057286">
    <property type="entry name" value="PUA_NSUN2"/>
</dbReference>
<keyword evidence="5 10" id="KW-0808">Transferase</keyword>
<evidence type="ECO:0000256" key="8">
    <source>
        <dbReference type="ARBA" id="ARBA00022884"/>
    </source>
</evidence>
<dbReference type="GO" id="GO:0005634">
    <property type="term" value="C:nucleus"/>
    <property type="evidence" value="ECO:0007669"/>
    <property type="project" value="UniProtKB-SubCell"/>
</dbReference>
<dbReference type="EC" id="2.1.1.203" evidence="2"/>
<dbReference type="InterPro" id="IPR023267">
    <property type="entry name" value="RCMT"/>
</dbReference>
<evidence type="ECO:0000256" key="10">
    <source>
        <dbReference type="PROSITE-ProRule" id="PRU01023"/>
    </source>
</evidence>
<comment type="similarity">
    <text evidence="10">Belongs to the class I-like SAM-binding methyltransferase superfamily. RsmB/NOP family.</text>
</comment>
<evidence type="ECO:0000256" key="1">
    <source>
        <dbReference type="ARBA" id="ARBA00004123"/>
    </source>
</evidence>
<evidence type="ECO:0000256" key="3">
    <source>
        <dbReference type="ARBA" id="ARBA00022555"/>
    </source>
</evidence>
<dbReference type="Pfam" id="PF25378">
    <property type="entry name" value="PUA_NSUN2"/>
    <property type="match status" value="1"/>
</dbReference>
<feature type="binding site" evidence="10">
    <location>
        <position position="193"/>
    </location>
    <ligand>
        <name>S-adenosyl-L-methionine</name>
        <dbReference type="ChEBI" id="CHEBI:59789"/>
    </ligand>
</feature>
<evidence type="ECO:0000313" key="13">
    <source>
        <dbReference type="EMBL" id="KAI1717890.1"/>
    </source>
</evidence>
<keyword evidence="9" id="KW-0539">Nucleus</keyword>
<dbReference type="PROSITE" id="PS51686">
    <property type="entry name" value="SAM_MT_RSMB_NOP"/>
    <property type="match status" value="1"/>
</dbReference>
<protein>
    <recommendedName>
        <fullName evidence="2">tRNA (cytosine(34)-C(5))-methyltransferase</fullName>
        <ecNumber evidence="2">2.1.1.203</ecNumber>
    </recommendedName>
</protein>
<comment type="caution">
    <text evidence="10">Lacks conserved residue(s) required for the propagation of feature annotation.</text>
</comment>
<dbReference type="PRINTS" id="PR02008">
    <property type="entry name" value="RCMTFAMILY"/>
</dbReference>
<name>A0AAD4R8R8_9BILA</name>
<keyword evidence="7" id="KW-0819">tRNA processing</keyword>
<feature type="compositionally biased region" description="Basic and acidic residues" evidence="11">
    <location>
        <begin position="632"/>
        <end position="643"/>
    </location>
</feature>
<comment type="caution">
    <text evidence="13">The sequence shown here is derived from an EMBL/GenBank/DDBJ whole genome shotgun (WGS) entry which is preliminary data.</text>
</comment>
<keyword evidence="4 10" id="KW-0489">Methyltransferase</keyword>
<reference evidence="13" key="1">
    <citation type="submission" date="2022-01" db="EMBL/GenBank/DDBJ databases">
        <title>Genome Sequence Resource for Two Populations of Ditylenchus destructor, the Migratory Endoparasitic Phytonematode.</title>
        <authorList>
            <person name="Zhang H."/>
            <person name="Lin R."/>
            <person name="Xie B."/>
        </authorList>
    </citation>
    <scope>NUCLEOTIDE SEQUENCE</scope>
    <source>
        <strain evidence="13">BazhouSP</strain>
    </source>
</reference>
<evidence type="ECO:0000256" key="7">
    <source>
        <dbReference type="ARBA" id="ARBA00022694"/>
    </source>
</evidence>
<keyword evidence="8 10" id="KW-0694">RNA-binding</keyword>
<feature type="compositionally biased region" description="Basic and acidic residues" evidence="11">
    <location>
        <begin position="608"/>
        <end position="621"/>
    </location>
</feature>
<organism evidence="13 14">
    <name type="scientific">Ditylenchus destructor</name>
    <dbReference type="NCBI Taxonomy" id="166010"/>
    <lineage>
        <taxon>Eukaryota</taxon>
        <taxon>Metazoa</taxon>
        <taxon>Ecdysozoa</taxon>
        <taxon>Nematoda</taxon>
        <taxon>Chromadorea</taxon>
        <taxon>Rhabditida</taxon>
        <taxon>Tylenchina</taxon>
        <taxon>Tylenchomorpha</taxon>
        <taxon>Sphaerularioidea</taxon>
        <taxon>Anguinidae</taxon>
        <taxon>Anguininae</taxon>
        <taxon>Ditylenchus</taxon>
    </lineage>
</organism>
<evidence type="ECO:0000256" key="6">
    <source>
        <dbReference type="ARBA" id="ARBA00022691"/>
    </source>
</evidence>
<feature type="active site" description="Nucleophile" evidence="10">
    <location>
        <position position="297"/>
    </location>
</feature>
<dbReference type="InterPro" id="IPR049560">
    <property type="entry name" value="MeTrfase_RsmB-F_NOP2_cat"/>
</dbReference>
<evidence type="ECO:0000256" key="9">
    <source>
        <dbReference type="ARBA" id="ARBA00023242"/>
    </source>
</evidence>
<feature type="binding site" evidence="10">
    <location>
        <position position="244"/>
    </location>
    <ligand>
        <name>S-adenosyl-L-methionine</name>
        <dbReference type="ChEBI" id="CHEBI:59789"/>
    </ligand>
</feature>
<evidence type="ECO:0000259" key="12">
    <source>
        <dbReference type="PROSITE" id="PS51686"/>
    </source>
</evidence>
<sequence>MGKKRSRNKKPSQNTNESYEIIKDNQALVEFYKMQKIIPEDEWDQFENILKTPLPSSFRIQLSLPERDLVLKYMQDKFFVELNRIAESENNDGVTVPKPLSFVPYAFQTDMPRTALRSNPVLKHMHEFLVNQAVTGNISRQEAVSMVPPLLLDIKSDHLVLDACASPGSKTMQIIELMHKDNPNPEGLIVANDLSYERCYLLVHQTLKRLPTANCVVVNHDASLMPAILDSEKKPMLYDRILCDVICSGDGTFRKNLDLWKTWDPSKGINLHKVQKQIAIRCLRLLKVGGLMAYSTCSLNPMEDEAVVAHILRTFGNEVELVDVSDQLPGLKRSPGISTWKVIAKSLEVINSYDEAQGQTKSFLSPSMFPPTAEEAVHMHLERTFRILPHAQNTGGFFVAIIRKKRDFAEELHLDQPPRKPMQKKRKTFREDPFVFLDGNMDEFKQKMTTYYGLSESFPYENLLVRTHNTEKKNGIYFVNDQLRRMLKNNGDRFKVVNAGIAVLRSVDKKEVTPVLEISENDFIQIVQGMEDLHYTPLEKLENPEAFSKLECGSVLLRCTKGDFRKDIVCWMGAKTASAFIVREEKIHILNMLDADSTKLSKALLSARQEKAQNARTKTEGNDQEPTEDDLPLIKEEENGTLE</sequence>